<organism evidence="1 2">
    <name type="scientific">Pseudomonas salmasensis</name>
    <dbReference type="NCBI Taxonomy" id="2745514"/>
    <lineage>
        <taxon>Bacteria</taxon>
        <taxon>Pseudomonadati</taxon>
        <taxon>Pseudomonadota</taxon>
        <taxon>Gammaproteobacteria</taxon>
        <taxon>Pseudomonadales</taxon>
        <taxon>Pseudomonadaceae</taxon>
        <taxon>Pseudomonas</taxon>
    </lineage>
</organism>
<dbReference type="RefSeq" id="WP_320748527.1">
    <property type="nucleotide sequence ID" value="NZ_JAXGGE010000001.1"/>
</dbReference>
<dbReference type="EMBL" id="JAXGGE010000001">
    <property type="protein sequence ID" value="MDY4302454.1"/>
    <property type="molecule type" value="Genomic_DNA"/>
</dbReference>
<comment type="caution">
    <text evidence="1">The sequence shown here is derived from an EMBL/GenBank/DDBJ whole genome shotgun (WGS) entry which is preliminary data.</text>
</comment>
<sequence length="104" mass="11360">QPLALAISRKREANSTALHAAVNTSFSTSFLLRWTEAACCRELRNSLFTKEFSVSTAPEVGRIIGFQNLPSTFFLTFLSYKSKTPNNAKAGPKGPAFYLPSLTG</sequence>
<keyword evidence="2" id="KW-1185">Reference proteome</keyword>
<evidence type="ECO:0000313" key="1">
    <source>
        <dbReference type="EMBL" id="MDY4302454.1"/>
    </source>
</evidence>
<name>A0ABU5FQA6_9PSED</name>
<gene>
    <name evidence="1" type="ORF">SO486_21020</name>
</gene>
<dbReference type="Proteomes" id="UP001277967">
    <property type="component" value="Unassembled WGS sequence"/>
</dbReference>
<protein>
    <submittedName>
        <fullName evidence="1">Uncharacterized protein</fullName>
    </submittedName>
</protein>
<accession>A0ABU5FQA6</accession>
<proteinExistence type="predicted"/>
<feature type="non-terminal residue" evidence="1">
    <location>
        <position position="1"/>
    </location>
</feature>
<reference evidence="1 2" key="1">
    <citation type="submission" date="2023-11" db="EMBL/GenBank/DDBJ databases">
        <title>Genome sequence of Pseudomonas salmasensis Strain SLU99.</title>
        <authorList>
            <person name="Ghadamgahi F."/>
            <person name="Kalyandurg P.B."/>
            <person name="Catara V."/>
            <person name="Vetukuri R."/>
            <person name="Ghosh S."/>
        </authorList>
    </citation>
    <scope>NUCLEOTIDE SEQUENCE [LARGE SCALE GENOMIC DNA]</scope>
    <source>
        <strain evidence="1 2">SLU99</strain>
    </source>
</reference>
<evidence type="ECO:0000313" key="2">
    <source>
        <dbReference type="Proteomes" id="UP001277967"/>
    </source>
</evidence>